<feature type="compositionally biased region" description="Basic residues" evidence="1">
    <location>
        <begin position="246"/>
        <end position="256"/>
    </location>
</feature>
<reference evidence="4" key="1">
    <citation type="submission" date="2022-08" db="UniProtKB">
        <authorList>
            <consortium name="EnsemblMetazoa"/>
        </authorList>
    </citation>
    <scope>IDENTIFICATION</scope>
    <source>
        <strain evidence="4">05x7-T-G4-1.051#20</strain>
    </source>
</reference>
<feature type="transmembrane region" description="Helical" evidence="2">
    <location>
        <begin position="408"/>
        <end position="429"/>
    </location>
</feature>
<organism evidence="4 5">
    <name type="scientific">Magallana gigas</name>
    <name type="common">Pacific oyster</name>
    <name type="synonym">Crassostrea gigas</name>
    <dbReference type="NCBI Taxonomy" id="29159"/>
    <lineage>
        <taxon>Eukaryota</taxon>
        <taxon>Metazoa</taxon>
        <taxon>Spiralia</taxon>
        <taxon>Lophotrochozoa</taxon>
        <taxon>Mollusca</taxon>
        <taxon>Bivalvia</taxon>
        <taxon>Autobranchia</taxon>
        <taxon>Pteriomorphia</taxon>
        <taxon>Ostreida</taxon>
        <taxon>Ostreoidea</taxon>
        <taxon>Ostreidae</taxon>
        <taxon>Magallana</taxon>
    </lineage>
</organism>
<evidence type="ECO:0000313" key="4">
    <source>
        <dbReference type="EnsemblMetazoa" id="G2413.2:cds"/>
    </source>
</evidence>
<evidence type="ECO:0000313" key="5">
    <source>
        <dbReference type="Proteomes" id="UP000005408"/>
    </source>
</evidence>
<keyword evidence="2" id="KW-0472">Membrane</keyword>
<feature type="transmembrane region" description="Helical" evidence="2">
    <location>
        <begin position="564"/>
        <end position="583"/>
    </location>
</feature>
<feature type="transmembrane region" description="Helical" evidence="2">
    <location>
        <begin position="531"/>
        <end position="552"/>
    </location>
</feature>
<feature type="transmembrane region" description="Helical" evidence="2">
    <location>
        <begin position="595"/>
        <end position="616"/>
    </location>
</feature>
<feature type="chain" id="PRO_5036485590" description="Heparan-alpha-glucosaminide N-acetyltransferase" evidence="3">
    <location>
        <begin position="27"/>
        <end position="690"/>
    </location>
</feature>
<evidence type="ECO:0000256" key="1">
    <source>
        <dbReference type="SAM" id="MobiDB-lite"/>
    </source>
</evidence>
<keyword evidence="2" id="KW-1133">Transmembrane helix</keyword>
<feature type="region of interest" description="Disordered" evidence="1">
    <location>
        <begin position="223"/>
        <end position="266"/>
    </location>
</feature>
<dbReference type="AlphaFoldDB" id="A0A8W8KQ73"/>
<keyword evidence="5" id="KW-1185">Reference proteome</keyword>
<feature type="transmembrane region" description="Helical" evidence="2">
    <location>
        <begin position="661"/>
        <end position="682"/>
    </location>
</feature>
<keyword evidence="3" id="KW-0732">Signal</keyword>
<feature type="transmembrane region" description="Helical" evidence="2">
    <location>
        <begin position="441"/>
        <end position="462"/>
    </location>
</feature>
<feature type="signal peptide" evidence="3">
    <location>
        <begin position="1"/>
        <end position="26"/>
    </location>
</feature>
<name>A0A8W8KQ73_MAGGI</name>
<dbReference type="PANTHER" id="PTHR31061:SF24">
    <property type="entry name" value="LD22376P"/>
    <property type="match status" value="1"/>
</dbReference>
<proteinExistence type="predicted"/>
<evidence type="ECO:0000256" key="2">
    <source>
        <dbReference type="SAM" id="Phobius"/>
    </source>
</evidence>
<sequence>MAGRGRMKLCILQVLYILTLWHSSQAQGHVPGHGLVKEEIPIQCPNVDDKMNNARISILYTSGVLNQNPDYSVALLYQTEECYKCPLVERLVILNNSTSCNILIDSRWNSRLEIRPLHEETVKQDPSCKEDKLSEKLHENGTYDLYVTFTPNDTGDKTVPGTVKCRHLILENMPADSYIPIYVAIGCIAGVSILITLGKLLYKKRWYCLNRLFMTTGNESLINPKKSDSIDDRPSAPLKPTPRATLRQRKPPKKQKQSVSNSGGDLGAYTSEDLGVMQTTINPADEQDSRPKKERLKSLDTFRGISIIVMIFVNYGGGGYWFFRHSRWNGLTFADLVFPWFIWIMGTAMAYSFTGMLRRVTPKHKIFWKIFKRSCILFVLGLLVNTGGCDPTRLTHLRIPGVLQRFAGTYLVVASIHMFFAKTVDVSMYTYWGFIRDIVDFWLEWILHIVFVTVHIIITFALDVPGCGKGYIGPGGLHEAVNSTEASVYQNCTGGAAGYIDRQVFGDDHIYQSPTCKPIYKTTVPYDPEGLLGTLNSVFMCYLGLQAGKILMTFKEPSARVKRFLIWGLFLCLIAGALCGFKKDGGTIPLNKNLWSLSFVLCMAGFAFVLLAFCYVTIDVYKVWSGAPFYFPGMNPIVLYMGHEVLHRHFPISWEASQYHYSLLSMDLWGTVFWVLVGLVLYKKRIFITV</sequence>
<feature type="compositionally biased region" description="Basic and acidic residues" evidence="1">
    <location>
        <begin position="225"/>
        <end position="234"/>
    </location>
</feature>
<accession>A0A8W8KQ73</accession>
<feature type="transmembrane region" description="Helical" evidence="2">
    <location>
        <begin position="302"/>
        <end position="323"/>
    </location>
</feature>
<dbReference type="OrthoDB" id="2149840at2759"/>
<feature type="transmembrane region" description="Helical" evidence="2">
    <location>
        <begin position="179"/>
        <end position="202"/>
    </location>
</feature>
<dbReference type="EnsemblMetazoa" id="G2413.2">
    <property type="protein sequence ID" value="G2413.2:cds"/>
    <property type="gene ID" value="G2413"/>
</dbReference>
<evidence type="ECO:0000256" key="3">
    <source>
        <dbReference type="SAM" id="SignalP"/>
    </source>
</evidence>
<dbReference type="Proteomes" id="UP000005408">
    <property type="component" value="Unassembled WGS sequence"/>
</dbReference>
<evidence type="ECO:0008006" key="6">
    <source>
        <dbReference type="Google" id="ProtNLM"/>
    </source>
</evidence>
<feature type="transmembrane region" description="Helical" evidence="2">
    <location>
        <begin position="338"/>
        <end position="358"/>
    </location>
</feature>
<feature type="transmembrane region" description="Helical" evidence="2">
    <location>
        <begin position="370"/>
        <end position="388"/>
    </location>
</feature>
<keyword evidence="2" id="KW-0812">Transmembrane</keyword>
<dbReference type="PANTHER" id="PTHR31061">
    <property type="entry name" value="LD22376P"/>
    <property type="match status" value="1"/>
</dbReference>
<protein>
    <recommendedName>
        <fullName evidence="6">Heparan-alpha-glucosaminide N-acetyltransferase</fullName>
    </recommendedName>
</protein>
<feature type="transmembrane region" description="Helical" evidence="2">
    <location>
        <begin position="623"/>
        <end position="641"/>
    </location>
</feature>